<sequence>MNGTFDGCVVGQERFEREKVEYKIDGYEMYDKNLSQEELGRVQWRSLPNRMEKSHTSSVTGGMTSTSVEGEEGMGPIADRTSECTRTLTSESEARLDL</sequence>
<keyword evidence="3" id="KW-1185">Reference proteome</keyword>
<feature type="region of interest" description="Disordered" evidence="1">
    <location>
        <begin position="47"/>
        <end position="98"/>
    </location>
</feature>
<dbReference type="EMBL" id="VSRR010030994">
    <property type="protein sequence ID" value="MPC70360.1"/>
    <property type="molecule type" value="Genomic_DNA"/>
</dbReference>
<dbReference type="AlphaFoldDB" id="A0A5B7HDG9"/>
<feature type="compositionally biased region" description="Low complexity" evidence="1">
    <location>
        <begin position="56"/>
        <end position="68"/>
    </location>
</feature>
<protein>
    <submittedName>
        <fullName evidence="2">Uncharacterized protein</fullName>
    </submittedName>
</protein>
<dbReference type="Proteomes" id="UP000324222">
    <property type="component" value="Unassembled WGS sequence"/>
</dbReference>
<organism evidence="2 3">
    <name type="scientific">Portunus trituberculatus</name>
    <name type="common">Swimming crab</name>
    <name type="synonym">Neptunus trituberculatus</name>
    <dbReference type="NCBI Taxonomy" id="210409"/>
    <lineage>
        <taxon>Eukaryota</taxon>
        <taxon>Metazoa</taxon>
        <taxon>Ecdysozoa</taxon>
        <taxon>Arthropoda</taxon>
        <taxon>Crustacea</taxon>
        <taxon>Multicrustacea</taxon>
        <taxon>Malacostraca</taxon>
        <taxon>Eumalacostraca</taxon>
        <taxon>Eucarida</taxon>
        <taxon>Decapoda</taxon>
        <taxon>Pleocyemata</taxon>
        <taxon>Brachyura</taxon>
        <taxon>Eubrachyura</taxon>
        <taxon>Portunoidea</taxon>
        <taxon>Portunidae</taxon>
        <taxon>Portuninae</taxon>
        <taxon>Portunus</taxon>
    </lineage>
</organism>
<accession>A0A5B7HDG9</accession>
<reference evidence="2 3" key="1">
    <citation type="submission" date="2019-05" db="EMBL/GenBank/DDBJ databases">
        <title>Another draft genome of Portunus trituberculatus and its Hox gene families provides insights of decapod evolution.</title>
        <authorList>
            <person name="Jeong J.-H."/>
            <person name="Song I."/>
            <person name="Kim S."/>
            <person name="Choi T."/>
            <person name="Kim D."/>
            <person name="Ryu S."/>
            <person name="Kim W."/>
        </authorList>
    </citation>
    <scope>NUCLEOTIDE SEQUENCE [LARGE SCALE GENOMIC DNA]</scope>
    <source>
        <tissue evidence="2">Muscle</tissue>
    </source>
</reference>
<proteinExistence type="predicted"/>
<name>A0A5B7HDG9_PORTR</name>
<evidence type="ECO:0000313" key="3">
    <source>
        <dbReference type="Proteomes" id="UP000324222"/>
    </source>
</evidence>
<evidence type="ECO:0000256" key="1">
    <source>
        <dbReference type="SAM" id="MobiDB-lite"/>
    </source>
</evidence>
<comment type="caution">
    <text evidence="2">The sequence shown here is derived from an EMBL/GenBank/DDBJ whole genome shotgun (WGS) entry which is preliminary data.</text>
</comment>
<gene>
    <name evidence="2" type="ORF">E2C01_064605</name>
</gene>
<evidence type="ECO:0000313" key="2">
    <source>
        <dbReference type="EMBL" id="MPC70360.1"/>
    </source>
</evidence>